<proteinExistence type="predicted"/>
<dbReference type="AlphaFoldDB" id="A0AA37UDI5"/>
<keyword evidence="1" id="KW-0812">Transmembrane</keyword>
<reference evidence="2" key="1">
    <citation type="submission" date="2023-02" db="EMBL/GenBank/DDBJ databases">
        <title>Proposal of a novel subspecies: Alicyclobacillus hesperidum subspecies aegle.</title>
        <authorList>
            <person name="Goto K."/>
            <person name="Fujii T."/>
            <person name="Yasui K."/>
            <person name="Mochida K."/>
            <person name="Kato-Tanaka Y."/>
            <person name="Morohoshi S."/>
            <person name="An S.Y."/>
            <person name="Kasai H."/>
            <person name="Yokota A."/>
        </authorList>
    </citation>
    <scope>NUCLEOTIDE SEQUENCE</scope>
    <source>
        <strain evidence="2">DSM 12766</strain>
    </source>
</reference>
<dbReference type="EMBL" id="BSRA01000007">
    <property type="protein sequence ID" value="GLV13799.1"/>
    <property type="molecule type" value="Genomic_DNA"/>
</dbReference>
<name>A0AA37UDI5_9BACL</name>
<keyword evidence="1" id="KW-0472">Membrane</keyword>
<evidence type="ECO:0000256" key="1">
    <source>
        <dbReference type="SAM" id="Phobius"/>
    </source>
</evidence>
<evidence type="ECO:0000313" key="3">
    <source>
        <dbReference type="Proteomes" id="UP001157137"/>
    </source>
</evidence>
<dbReference type="InterPro" id="IPR025470">
    <property type="entry name" value="DUF4321"/>
</dbReference>
<evidence type="ECO:0000313" key="2">
    <source>
        <dbReference type="EMBL" id="GLV13799.1"/>
    </source>
</evidence>
<keyword evidence="1" id="KW-1133">Transmembrane helix</keyword>
<sequence>MERLGDSQAEGEVVQKRGWNTLGLVAVTTVVGTLADHLLSSDIPILNSQTKVSWHPGFDLSVVRFSMNLQFAINWGTLVGLVIGLLLARRAK</sequence>
<organism evidence="2 3">
    <name type="scientific">Alicyclobacillus hesperidum</name>
    <dbReference type="NCBI Taxonomy" id="89784"/>
    <lineage>
        <taxon>Bacteria</taxon>
        <taxon>Bacillati</taxon>
        <taxon>Bacillota</taxon>
        <taxon>Bacilli</taxon>
        <taxon>Bacillales</taxon>
        <taxon>Alicyclobacillaceae</taxon>
        <taxon>Alicyclobacillus</taxon>
    </lineage>
</organism>
<dbReference type="Proteomes" id="UP001157137">
    <property type="component" value="Unassembled WGS sequence"/>
</dbReference>
<feature type="transmembrane region" description="Helical" evidence="1">
    <location>
        <begin position="69"/>
        <end position="88"/>
    </location>
</feature>
<accession>A0AA37UDI5</accession>
<evidence type="ECO:0008006" key="4">
    <source>
        <dbReference type="Google" id="ProtNLM"/>
    </source>
</evidence>
<gene>
    <name evidence="2" type="ORF">Heshes_14830</name>
</gene>
<protein>
    <recommendedName>
        <fullName evidence="4">DUF4321 domain-containing protein</fullName>
    </recommendedName>
</protein>
<comment type="caution">
    <text evidence="2">The sequence shown here is derived from an EMBL/GenBank/DDBJ whole genome shotgun (WGS) entry which is preliminary data.</text>
</comment>
<dbReference type="Pfam" id="PF14209">
    <property type="entry name" value="DUF4321"/>
    <property type="match status" value="1"/>
</dbReference>